<sequence length="66" mass="7140">MAGAHQNTDIQYPGQIPGSYPYHAWVAEIVAEIAVDTVVDIEKAHASVEDHVPEKDVVVMAALVGW</sequence>
<dbReference type="Proteomes" id="UP000635565">
    <property type="component" value="Unassembled WGS sequence"/>
</dbReference>
<evidence type="ECO:0000313" key="2">
    <source>
        <dbReference type="Proteomes" id="UP000635565"/>
    </source>
</evidence>
<protein>
    <submittedName>
        <fullName evidence="1">Uncharacterized protein</fullName>
    </submittedName>
</protein>
<evidence type="ECO:0000313" key="1">
    <source>
        <dbReference type="EMBL" id="GHO86015.1"/>
    </source>
</evidence>
<dbReference type="EMBL" id="BNJJ01000011">
    <property type="protein sequence ID" value="GHO86015.1"/>
    <property type="molecule type" value="Genomic_DNA"/>
</dbReference>
<comment type="caution">
    <text evidence="1">The sequence shown here is derived from an EMBL/GenBank/DDBJ whole genome shotgun (WGS) entry which is preliminary data.</text>
</comment>
<proteinExistence type="predicted"/>
<keyword evidence="2" id="KW-1185">Reference proteome</keyword>
<organism evidence="1 2">
    <name type="scientific">Dictyobacter formicarum</name>
    <dbReference type="NCBI Taxonomy" id="2778368"/>
    <lineage>
        <taxon>Bacteria</taxon>
        <taxon>Bacillati</taxon>
        <taxon>Chloroflexota</taxon>
        <taxon>Ktedonobacteria</taxon>
        <taxon>Ktedonobacterales</taxon>
        <taxon>Dictyobacteraceae</taxon>
        <taxon>Dictyobacter</taxon>
    </lineage>
</organism>
<accession>A0ABQ3VIJ0</accession>
<name>A0ABQ3VIJ0_9CHLR</name>
<gene>
    <name evidence="1" type="ORF">KSZ_40210</name>
</gene>
<reference evidence="1 2" key="1">
    <citation type="journal article" date="2021" name="Int. J. Syst. Evol. Microbiol.">
        <title>Reticulibacter mediterranei gen. nov., sp. nov., within the new family Reticulibacteraceae fam. nov., and Ktedonospora formicarum gen. nov., sp. nov., Ktedonobacter robiniae sp. nov., Dictyobacter formicarum sp. nov. and Dictyobacter arantiisoli sp. nov., belonging to the class Ktedonobacteria.</title>
        <authorList>
            <person name="Yabe S."/>
            <person name="Zheng Y."/>
            <person name="Wang C.M."/>
            <person name="Sakai Y."/>
            <person name="Abe K."/>
            <person name="Yokota A."/>
            <person name="Donadio S."/>
            <person name="Cavaletti L."/>
            <person name="Monciardini P."/>
        </authorList>
    </citation>
    <scope>NUCLEOTIDE SEQUENCE [LARGE SCALE GENOMIC DNA]</scope>
    <source>
        <strain evidence="1 2">SOSP1-9</strain>
    </source>
</reference>